<accession>A0ABN2KZ10</accession>
<evidence type="ECO:0000313" key="4">
    <source>
        <dbReference type="Proteomes" id="UP001500506"/>
    </source>
</evidence>
<evidence type="ECO:0000313" key="3">
    <source>
        <dbReference type="EMBL" id="GAA1768604.1"/>
    </source>
</evidence>
<feature type="compositionally biased region" description="Basic and acidic residues" evidence="1">
    <location>
        <begin position="48"/>
        <end position="75"/>
    </location>
</feature>
<protein>
    <submittedName>
        <fullName evidence="3">Uncharacterized protein</fullName>
    </submittedName>
</protein>
<feature type="region of interest" description="Disordered" evidence="1">
    <location>
        <begin position="1"/>
        <end position="105"/>
    </location>
</feature>
<comment type="caution">
    <text evidence="3">The sequence shown here is derived from an EMBL/GenBank/DDBJ whole genome shotgun (WGS) entry which is preliminary data.</text>
</comment>
<keyword evidence="2" id="KW-0812">Transmembrane</keyword>
<reference evidence="3 4" key="1">
    <citation type="journal article" date="2019" name="Int. J. Syst. Evol. Microbiol.">
        <title>The Global Catalogue of Microorganisms (GCM) 10K type strain sequencing project: providing services to taxonomists for standard genome sequencing and annotation.</title>
        <authorList>
            <consortium name="The Broad Institute Genomics Platform"/>
            <consortium name="The Broad Institute Genome Sequencing Center for Infectious Disease"/>
            <person name="Wu L."/>
            <person name="Ma J."/>
        </authorList>
    </citation>
    <scope>NUCLEOTIDE SEQUENCE [LARGE SCALE GENOMIC DNA]</scope>
    <source>
        <strain evidence="3 4">JCM 14319</strain>
    </source>
</reference>
<dbReference type="RefSeq" id="WP_232499247.1">
    <property type="nucleotide sequence ID" value="NZ_BAAANH010000007.1"/>
</dbReference>
<feature type="transmembrane region" description="Helical" evidence="2">
    <location>
        <begin position="277"/>
        <end position="297"/>
    </location>
</feature>
<gene>
    <name evidence="3" type="ORF">GCM10009747_31920</name>
</gene>
<keyword evidence="2" id="KW-0472">Membrane</keyword>
<dbReference type="Proteomes" id="UP001500506">
    <property type="component" value="Unassembled WGS sequence"/>
</dbReference>
<feature type="transmembrane region" description="Helical" evidence="2">
    <location>
        <begin position="166"/>
        <end position="192"/>
    </location>
</feature>
<feature type="transmembrane region" description="Helical" evidence="2">
    <location>
        <begin position="225"/>
        <end position="244"/>
    </location>
</feature>
<proteinExistence type="predicted"/>
<feature type="compositionally biased region" description="Basic and acidic residues" evidence="1">
    <location>
        <begin position="1"/>
        <end position="16"/>
    </location>
</feature>
<dbReference type="EMBL" id="BAAANH010000007">
    <property type="protein sequence ID" value="GAA1768604.1"/>
    <property type="molecule type" value="Genomic_DNA"/>
</dbReference>
<evidence type="ECO:0000256" key="1">
    <source>
        <dbReference type="SAM" id="MobiDB-lite"/>
    </source>
</evidence>
<evidence type="ECO:0000256" key="2">
    <source>
        <dbReference type="SAM" id="Phobius"/>
    </source>
</evidence>
<organism evidence="3 4">
    <name type="scientific">Agromyces humatus</name>
    <dbReference type="NCBI Taxonomy" id="279573"/>
    <lineage>
        <taxon>Bacteria</taxon>
        <taxon>Bacillati</taxon>
        <taxon>Actinomycetota</taxon>
        <taxon>Actinomycetes</taxon>
        <taxon>Micrococcales</taxon>
        <taxon>Microbacteriaceae</taxon>
        <taxon>Agromyces</taxon>
    </lineage>
</organism>
<sequence>MTDSTARIDPRYDPRFQRGYVGSETDAPPHAASPQPESPVVAPVPVTREPREQVEARPARFEPERSQAPRDDVHRGVPSPFVPPADRVPGAQEPGGGAESAAAEQAAVFAEVEPDDPESARYARAWLIAGWLFSVAILFGGLWWAWNAAIDPRYYTGFGGSDSDMFLYLQWSVPPAMVMIGGLGAVVVTTFAGMHQLAASRRQAQDGAVDRDADRAPSAFPRVPTAYVLIAIAVIGFIATYWLAGLIGAGQSVMWTESGPPAGQLTTVALSRVGDVGLAPISATAFAAVIGLVLLGVQSARPQRAARRAT</sequence>
<keyword evidence="2" id="KW-1133">Transmembrane helix</keyword>
<keyword evidence="4" id="KW-1185">Reference proteome</keyword>
<feature type="transmembrane region" description="Helical" evidence="2">
    <location>
        <begin position="125"/>
        <end position="146"/>
    </location>
</feature>
<name>A0ABN2KZ10_9MICO</name>